<name>A0A9L0J9E7_EQUAS</name>
<dbReference type="GeneID" id="106829516"/>
<dbReference type="InterPro" id="IPR007110">
    <property type="entry name" value="Ig-like_dom"/>
</dbReference>
<keyword evidence="1" id="KW-0812">Transmembrane</keyword>
<dbReference type="GeneTree" id="ENSGT00390000017390"/>
<dbReference type="Gene3D" id="2.60.40.10">
    <property type="entry name" value="Immunoglobulins"/>
    <property type="match status" value="1"/>
</dbReference>
<dbReference type="OrthoDB" id="9947981at2759"/>
<proteinExistence type="predicted"/>
<sequence>METSSAMLGIGKLFSVFFLIPHLGIWSIDGGKSCDIQLYIKRDSLHTVSVGSPLQLKCPVSYCANRPNVTWCKLEEKSCSYLRNRPQTHTSWEAKDNISIFVLHFDQVLVSDNGSYRCSANIPPGVIESHSITVIVTERTQNNSEHPLINATSASATTSKEETADKRWILYSFLPLGGLPLLITCFYLFFCLRRHQGKQKKPSDTTGREINLADVPQPFRSEHTEVGTRQNSQTLPSETGIYDNDPLFGVQEESGVYSNPCLEDNKQGIVYASLNHSLVGINPRQARNVKEAPTEYAAICVRS</sequence>
<organism evidence="4 5">
    <name type="scientific">Equus asinus</name>
    <name type="common">Donkey</name>
    <name type="synonym">Equus africanus asinus</name>
    <dbReference type="NCBI Taxonomy" id="9793"/>
    <lineage>
        <taxon>Eukaryota</taxon>
        <taxon>Metazoa</taxon>
        <taxon>Chordata</taxon>
        <taxon>Craniata</taxon>
        <taxon>Vertebrata</taxon>
        <taxon>Euteleostomi</taxon>
        <taxon>Mammalia</taxon>
        <taxon>Eutheria</taxon>
        <taxon>Laurasiatheria</taxon>
        <taxon>Perissodactyla</taxon>
        <taxon>Equidae</taxon>
        <taxon>Equus</taxon>
    </lineage>
</organism>
<dbReference type="PANTHER" id="PTHR37996">
    <property type="entry name" value="B- AND T-LYMPHOCYTE ATTENUATOR"/>
    <property type="match status" value="1"/>
</dbReference>
<feature type="transmembrane region" description="Helical" evidence="1">
    <location>
        <begin position="168"/>
        <end position="192"/>
    </location>
</feature>
<dbReference type="GO" id="GO:0042130">
    <property type="term" value="P:negative regulation of T cell proliferation"/>
    <property type="evidence" value="ECO:0007669"/>
    <property type="project" value="Ensembl"/>
</dbReference>
<keyword evidence="1" id="KW-1133">Transmembrane helix</keyword>
<evidence type="ECO:0000256" key="2">
    <source>
        <dbReference type="SAM" id="SignalP"/>
    </source>
</evidence>
<reference evidence="4" key="2">
    <citation type="submission" date="2025-08" db="UniProtKB">
        <authorList>
            <consortium name="Ensembl"/>
        </authorList>
    </citation>
    <scope>IDENTIFICATION</scope>
</reference>
<accession>A0A9L0J9E7</accession>
<dbReference type="GO" id="GO:0005886">
    <property type="term" value="C:plasma membrane"/>
    <property type="evidence" value="ECO:0007669"/>
    <property type="project" value="InterPro"/>
</dbReference>
<feature type="signal peptide" evidence="2">
    <location>
        <begin position="1"/>
        <end position="30"/>
    </location>
</feature>
<reference evidence="4" key="3">
    <citation type="submission" date="2025-09" db="UniProtKB">
        <authorList>
            <consortium name="Ensembl"/>
        </authorList>
    </citation>
    <scope>IDENTIFICATION</scope>
</reference>
<dbReference type="AlphaFoldDB" id="A0A9L0J9E7"/>
<dbReference type="InterPro" id="IPR036179">
    <property type="entry name" value="Ig-like_dom_sf"/>
</dbReference>
<evidence type="ECO:0000256" key="1">
    <source>
        <dbReference type="SAM" id="Phobius"/>
    </source>
</evidence>
<dbReference type="SMART" id="SM00409">
    <property type="entry name" value="IG"/>
    <property type="match status" value="1"/>
</dbReference>
<dbReference type="Pfam" id="PF13895">
    <property type="entry name" value="Ig_2"/>
    <property type="match status" value="1"/>
</dbReference>
<dbReference type="GO" id="GO:0002768">
    <property type="term" value="P:immune response-regulating cell surface receptor signaling pathway"/>
    <property type="evidence" value="ECO:0007669"/>
    <property type="project" value="InterPro"/>
</dbReference>
<evidence type="ECO:0000313" key="4">
    <source>
        <dbReference type="Ensembl" id="ENSEASP00005048993.1"/>
    </source>
</evidence>
<evidence type="ECO:0000313" key="5">
    <source>
        <dbReference type="Proteomes" id="UP000694387"/>
    </source>
</evidence>
<dbReference type="RefSeq" id="XP_014694152.1">
    <property type="nucleotide sequence ID" value="XM_014838666.3"/>
</dbReference>
<dbReference type="InterPro" id="IPR013783">
    <property type="entry name" value="Ig-like_fold"/>
</dbReference>
<dbReference type="InterPro" id="IPR003599">
    <property type="entry name" value="Ig_sub"/>
</dbReference>
<evidence type="ECO:0000259" key="3">
    <source>
        <dbReference type="PROSITE" id="PS50835"/>
    </source>
</evidence>
<dbReference type="Proteomes" id="UP000694387">
    <property type="component" value="Chromosome 5"/>
</dbReference>
<dbReference type="Ensembl" id="ENSEAST00005082641.1">
    <property type="protein sequence ID" value="ENSEASP00005048993.1"/>
    <property type="gene ID" value="ENSEASG00005033172.1"/>
</dbReference>
<dbReference type="SUPFAM" id="SSF48726">
    <property type="entry name" value="Immunoglobulin"/>
    <property type="match status" value="1"/>
</dbReference>
<dbReference type="PANTHER" id="PTHR37996:SF1">
    <property type="entry name" value="B- AND T-LYMPHOCYTE ATTENUATOR"/>
    <property type="match status" value="1"/>
</dbReference>
<reference evidence="4 5" key="1">
    <citation type="journal article" date="2020" name="Nat. Commun.">
        <title>Donkey genomes provide new insights into domestication and selection for coat color.</title>
        <authorList>
            <person name="Wang"/>
            <person name="C."/>
            <person name="Li"/>
            <person name="H."/>
            <person name="Guo"/>
            <person name="Y."/>
            <person name="Huang"/>
            <person name="J."/>
            <person name="Sun"/>
            <person name="Y."/>
            <person name="Min"/>
            <person name="J."/>
            <person name="Wang"/>
            <person name="J."/>
            <person name="Fang"/>
            <person name="X."/>
            <person name="Zhao"/>
            <person name="Z."/>
            <person name="Wang"/>
            <person name="S."/>
            <person name="Zhang"/>
            <person name="Y."/>
            <person name="Liu"/>
            <person name="Q."/>
            <person name="Jiang"/>
            <person name="Q."/>
            <person name="Wang"/>
            <person name="X."/>
            <person name="Guo"/>
            <person name="Y."/>
            <person name="Yang"/>
            <person name="C."/>
            <person name="Wang"/>
            <person name="Y."/>
            <person name="Tian"/>
            <person name="F."/>
            <person name="Zhuang"/>
            <person name="G."/>
            <person name="Fan"/>
            <person name="Y."/>
            <person name="Gao"/>
            <person name="Q."/>
            <person name="Li"/>
            <person name="Y."/>
            <person name="Ju"/>
            <person name="Z."/>
            <person name="Li"/>
            <person name="J."/>
            <person name="Li"/>
            <person name="R."/>
            <person name="Hou"/>
            <person name="M."/>
            <person name="Yang"/>
            <person name="G."/>
            <person name="Liu"/>
            <person name="G."/>
            <person name="Liu"/>
            <person name="W."/>
            <person name="Guo"/>
            <person name="J."/>
            <person name="Pan"/>
            <person name="S."/>
            <person name="Fan"/>
            <person name="G."/>
            <person name="Zhang"/>
            <person name="W."/>
            <person name="Zhang"/>
            <person name="R."/>
            <person name="Yu"/>
            <person name="J."/>
            <person name="Zhang"/>
            <person name="X."/>
            <person name="Yin"/>
            <person name="Q."/>
            <person name="Ji"/>
            <person name="C."/>
            <person name="Jin"/>
            <person name="Y."/>
            <person name="Yue"/>
            <person name="G."/>
            <person name="Liu"/>
            <person name="M."/>
            <person name="Xu"/>
            <person name="J."/>
            <person name="Liu"/>
            <person name="S."/>
            <person name="Jordana"/>
            <person name="J."/>
            <person name="Noce"/>
            <person name="A."/>
            <person name="Amills"/>
            <person name="M."/>
            <person name="Wu"/>
            <person name="D.D."/>
            <person name="Li"/>
            <person name="S."/>
            <person name="Zhou"/>
            <person name="X. and Zhong"/>
            <person name="J."/>
        </authorList>
    </citation>
    <scope>NUCLEOTIDE SEQUENCE [LARGE SCALE GENOMIC DNA]</scope>
</reference>
<feature type="domain" description="Ig-like" evidence="3">
    <location>
        <begin position="21"/>
        <end position="133"/>
    </location>
</feature>
<keyword evidence="1" id="KW-0472">Membrane</keyword>
<dbReference type="GO" id="GO:0038023">
    <property type="term" value="F:signaling receptor activity"/>
    <property type="evidence" value="ECO:0007669"/>
    <property type="project" value="Ensembl"/>
</dbReference>
<dbReference type="InterPro" id="IPR039257">
    <property type="entry name" value="BTLA"/>
</dbReference>
<dbReference type="KEGG" id="eai:106829516"/>
<gene>
    <name evidence="4" type="primary">BTLA</name>
</gene>
<protein>
    <submittedName>
        <fullName evidence="4">B and T lymphocyte associated</fullName>
    </submittedName>
</protein>
<keyword evidence="5" id="KW-1185">Reference proteome</keyword>
<dbReference type="PROSITE" id="PS50835">
    <property type="entry name" value="IG_LIKE"/>
    <property type="match status" value="1"/>
</dbReference>
<keyword evidence="2" id="KW-0732">Signal</keyword>
<dbReference type="CTD" id="151888"/>
<feature type="chain" id="PRO_5040474870" evidence="2">
    <location>
        <begin position="31"/>
        <end position="303"/>
    </location>
</feature>